<evidence type="ECO:0000313" key="3">
    <source>
        <dbReference type="EMBL" id="GAA3757833.1"/>
    </source>
</evidence>
<keyword evidence="4" id="KW-1185">Reference proteome</keyword>
<name>A0ABP7G7I1_9FLAO</name>
<feature type="transmembrane region" description="Helical" evidence="1">
    <location>
        <begin position="151"/>
        <end position="170"/>
    </location>
</feature>
<feature type="domain" description="CAAX prenyl protease 2/Lysostaphin resistance protein A-like" evidence="2">
    <location>
        <begin position="99"/>
        <end position="192"/>
    </location>
</feature>
<proteinExistence type="predicted"/>
<evidence type="ECO:0000256" key="1">
    <source>
        <dbReference type="SAM" id="Phobius"/>
    </source>
</evidence>
<dbReference type="InterPro" id="IPR003675">
    <property type="entry name" value="Rce1/LyrA-like_dom"/>
</dbReference>
<accession>A0ABP7G7I1</accession>
<comment type="caution">
    <text evidence="3">The sequence shown here is derived from an EMBL/GenBank/DDBJ whole genome shotgun (WGS) entry which is preliminary data.</text>
</comment>
<dbReference type="PANTHER" id="PTHR35797">
    <property type="entry name" value="PROTEASE-RELATED"/>
    <property type="match status" value="1"/>
</dbReference>
<feature type="transmembrane region" description="Helical" evidence="1">
    <location>
        <begin position="93"/>
        <end position="113"/>
    </location>
</feature>
<dbReference type="RefSeq" id="WP_345139890.1">
    <property type="nucleotide sequence ID" value="NZ_BAABDU010000002.1"/>
</dbReference>
<dbReference type="Pfam" id="PF02517">
    <property type="entry name" value="Rce1-like"/>
    <property type="match status" value="1"/>
</dbReference>
<keyword evidence="1" id="KW-0812">Transmembrane</keyword>
<feature type="transmembrane region" description="Helical" evidence="1">
    <location>
        <begin position="69"/>
        <end position="87"/>
    </location>
</feature>
<gene>
    <name evidence="3" type="ORF">GCM10022423_05290</name>
</gene>
<sequence length="230" mass="25869">MKPKINYGAITVFYIIAIVCRYIAVKTDIISANVHDYIFILLRGVGPALGAFAAIKIFSLENPMSLKGIYSNLVLPFVVFWVLPAIVITTLFYFLYGTFPIVFAFTVLVYGLLEEIGWRGFLQEQLKGLPKFTSILIIAVLWFVWHLNLNMTPTNMIFLGIIFFGTWGIGKIYSKTGSLIAVAGVHSLNNFFVKGVRDQELMVIIALLAVWITFVIVYDRKVTAKLALEN</sequence>
<dbReference type="PANTHER" id="PTHR35797:SF1">
    <property type="entry name" value="PROTEASE"/>
    <property type="match status" value="1"/>
</dbReference>
<feature type="transmembrane region" description="Helical" evidence="1">
    <location>
        <begin position="125"/>
        <end position="145"/>
    </location>
</feature>
<organism evidence="3 4">
    <name type="scientific">Flavobacterium ginsengiterrae</name>
    <dbReference type="NCBI Taxonomy" id="871695"/>
    <lineage>
        <taxon>Bacteria</taxon>
        <taxon>Pseudomonadati</taxon>
        <taxon>Bacteroidota</taxon>
        <taxon>Flavobacteriia</taxon>
        <taxon>Flavobacteriales</taxon>
        <taxon>Flavobacteriaceae</taxon>
        <taxon>Flavobacterium</taxon>
    </lineage>
</organism>
<feature type="transmembrane region" description="Helical" evidence="1">
    <location>
        <begin position="37"/>
        <end position="57"/>
    </location>
</feature>
<reference evidence="4" key="1">
    <citation type="journal article" date="2019" name="Int. J. Syst. Evol. Microbiol.">
        <title>The Global Catalogue of Microorganisms (GCM) 10K type strain sequencing project: providing services to taxonomists for standard genome sequencing and annotation.</title>
        <authorList>
            <consortium name="The Broad Institute Genomics Platform"/>
            <consortium name="The Broad Institute Genome Sequencing Center for Infectious Disease"/>
            <person name="Wu L."/>
            <person name="Ma J."/>
        </authorList>
    </citation>
    <scope>NUCLEOTIDE SEQUENCE [LARGE SCALE GENOMIC DNA]</scope>
    <source>
        <strain evidence="4">JCM 17337</strain>
    </source>
</reference>
<evidence type="ECO:0000259" key="2">
    <source>
        <dbReference type="Pfam" id="PF02517"/>
    </source>
</evidence>
<dbReference type="InterPro" id="IPR042150">
    <property type="entry name" value="MmRce1-like"/>
</dbReference>
<keyword evidence="1" id="KW-0472">Membrane</keyword>
<feature type="transmembrane region" description="Helical" evidence="1">
    <location>
        <begin position="201"/>
        <end position="218"/>
    </location>
</feature>
<keyword evidence="1" id="KW-1133">Transmembrane helix</keyword>
<dbReference type="Proteomes" id="UP001500748">
    <property type="component" value="Unassembled WGS sequence"/>
</dbReference>
<protein>
    <recommendedName>
        <fullName evidence="2">CAAX prenyl protease 2/Lysostaphin resistance protein A-like domain-containing protein</fullName>
    </recommendedName>
</protein>
<feature type="transmembrane region" description="Helical" evidence="1">
    <location>
        <begin position="7"/>
        <end position="25"/>
    </location>
</feature>
<evidence type="ECO:0000313" key="4">
    <source>
        <dbReference type="Proteomes" id="UP001500748"/>
    </source>
</evidence>
<dbReference type="EMBL" id="BAABDU010000002">
    <property type="protein sequence ID" value="GAA3757833.1"/>
    <property type="molecule type" value="Genomic_DNA"/>
</dbReference>